<reference evidence="2" key="1">
    <citation type="submission" date="2024-05" db="EMBL/GenBank/DDBJ databases">
        <title>Herbiconiux sp. A18JL235.</title>
        <authorList>
            <person name="Zhang G."/>
        </authorList>
    </citation>
    <scope>NUCLEOTIDE SEQUENCE</scope>
    <source>
        <strain evidence="2">A18JL235</strain>
    </source>
</reference>
<feature type="transmembrane region" description="Helical" evidence="1">
    <location>
        <begin position="97"/>
        <end position="114"/>
    </location>
</feature>
<evidence type="ECO:0008006" key="3">
    <source>
        <dbReference type="Google" id="ProtNLM"/>
    </source>
</evidence>
<keyword evidence="1" id="KW-1133">Transmembrane helix</keyword>
<evidence type="ECO:0000256" key="1">
    <source>
        <dbReference type="SAM" id="Phobius"/>
    </source>
</evidence>
<accession>A0AB39BCS7</accession>
<keyword evidence="1" id="KW-0472">Membrane</keyword>
<evidence type="ECO:0000313" key="2">
    <source>
        <dbReference type="EMBL" id="XDI04315.1"/>
    </source>
</evidence>
<feature type="transmembrane region" description="Helical" evidence="1">
    <location>
        <begin position="64"/>
        <end position="85"/>
    </location>
</feature>
<dbReference type="AlphaFoldDB" id="A0AB39BCS7"/>
<proteinExistence type="predicted"/>
<dbReference type="EMBL" id="CP162511">
    <property type="protein sequence ID" value="XDI04315.1"/>
    <property type="molecule type" value="Genomic_DNA"/>
</dbReference>
<organism evidence="2">
    <name type="scientific">Herbiconiux sp. A18JL235</name>
    <dbReference type="NCBI Taxonomy" id="3152363"/>
    <lineage>
        <taxon>Bacteria</taxon>
        <taxon>Bacillati</taxon>
        <taxon>Actinomycetota</taxon>
        <taxon>Actinomycetes</taxon>
        <taxon>Micrococcales</taxon>
        <taxon>Microbacteriaceae</taxon>
        <taxon>Herbiconiux</taxon>
    </lineage>
</organism>
<gene>
    <name evidence="2" type="ORF">ABFY20_13335</name>
</gene>
<protein>
    <recommendedName>
        <fullName evidence="3">DUF2127 domain-containing protein</fullName>
    </recommendedName>
</protein>
<sequence>MTDRDLSGPEFTGETALEAAPVELKLSFGLWLAEAIFGIFTGVAIAVVAGIIPEVVGIEDDDAAVAVSVLIGIGVFTAVIAVFRIICSVYMLRGRVWARNTLTILGLLGLVGVWSELQTFPGVAIAHALVLLVALVTLYLPRSNAYFRAPFPASVPN</sequence>
<feature type="transmembrane region" description="Helical" evidence="1">
    <location>
        <begin position="30"/>
        <end position="52"/>
    </location>
</feature>
<dbReference type="RefSeq" id="WP_368496719.1">
    <property type="nucleotide sequence ID" value="NZ_CP162511.1"/>
</dbReference>
<keyword evidence="1" id="KW-0812">Transmembrane</keyword>
<feature type="transmembrane region" description="Helical" evidence="1">
    <location>
        <begin position="120"/>
        <end position="140"/>
    </location>
</feature>
<name>A0AB39BCS7_9MICO</name>